<feature type="transmembrane region" description="Helical" evidence="1">
    <location>
        <begin position="32"/>
        <end position="53"/>
    </location>
</feature>
<name>A0ABP6G2S7_9ACTN</name>
<dbReference type="Proteomes" id="UP001500886">
    <property type="component" value="Unassembled WGS sequence"/>
</dbReference>
<evidence type="ECO:0000256" key="1">
    <source>
        <dbReference type="SAM" id="Phobius"/>
    </source>
</evidence>
<keyword evidence="1" id="KW-0472">Membrane</keyword>
<evidence type="ECO:0000313" key="3">
    <source>
        <dbReference type="Proteomes" id="UP001500886"/>
    </source>
</evidence>
<evidence type="ECO:0000313" key="2">
    <source>
        <dbReference type="EMBL" id="GAA2712945.1"/>
    </source>
</evidence>
<organism evidence="2 3">
    <name type="scientific">Streptomyces luteosporeus</name>
    <dbReference type="NCBI Taxonomy" id="173856"/>
    <lineage>
        <taxon>Bacteria</taxon>
        <taxon>Bacillati</taxon>
        <taxon>Actinomycetota</taxon>
        <taxon>Actinomycetes</taxon>
        <taxon>Kitasatosporales</taxon>
        <taxon>Streptomycetaceae</taxon>
        <taxon>Streptomyces</taxon>
    </lineage>
</organism>
<accession>A0ABP6G2S7</accession>
<proteinExistence type="predicted"/>
<dbReference type="EMBL" id="BAAASL010000006">
    <property type="protein sequence ID" value="GAA2712945.1"/>
    <property type="molecule type" value="Genomic_DNA"/>
</dbReference>
<keyword evidence="1" id="KW-0812">Transmembrane</keyword>
<reference evidence="3" key="1">
    <citation type="journal article" date="2019" name="Int. J. Syst. Evol. Microbiol.">
        <title>The Global Catalogue of Microorganisms (GCM) 10K type strain sequencing project: providing services to taxonomists for standard genome sequencing and annotation.</title>
        <authorList>
            <consortium name="The Broad Institute Genomics Platform"/>
            <consortium name="The Broad Institute Genome Sequencing Center for Infectious Disease"/>
            <person name="Wu L."/>
            <person name="Ma J."/>
        </authorList>
    </citation>
    <scope>NUCLEOTIDE SEQUENCE [LARGE SCALE GENOMIC DNA]</scope>
    <source>
        <strain evidence="3">JCM 4542</strain>
    </source>
</reference>
<dbReference type="RefSeq" id="WP_344434299.1">
    <property type="nucleotide sequence ID" value="NZ_BAAASL010000006.1"/>
</dbReference>
<sequence length="58" mass="6064">MADISPALHGITTHPALTQVLAVSHGDQGPGAVLRTVLLVGIVGVPLLAWLLLRGYRK</sequence>
<keyword evidence="1" id="KW-1133">Transmembrane helix</keyword>
<protein>
    <submittedName>
        <fullName evidence="2">Uncharacterized protein</fullName>
    </submittedName>
</protein>
<keyword evidence="3" id="KW-1185">Reference proteome</keyword>
<gene>
    <name evidence="2" type="ORF">GCM10010315_17580</name>
</gene>
<comment type="caution">
    <text evidence="2">The sequence shown here is derived from an EMBL/GenBank/DDBJ whole genome shotgun (WGS) entry which is preliminary data.</text>
</comment>